<evidence type="ECO:0008006" key="3">
    <source>
        <dbReference type="Google" id="ProtNLM"/>
    </source>
</evidence>
<protein>
    <recommendedName>
        <fullName evidence="3">HEAT repeat-containing protein</fullName>
    </recommendedName>
</protein>
<accession>A0ABU2XJB8</accession>
<dbReference type="EMBL" id="JAVRFD010000012">
    <property type="protein sequence ID" value="MDT0545937.1"/>
    <property type="molecule type" value="Genomic_DNA"/>
</dbReference>
<comment type="caution">
    <text evidence="1">The sequence shown here is derived from an EMBL/GenBank/DDBJ whole genome shotgun (WGS) entry which is preliminary data.</text>
</comment>
<reference evidence="1" key="1">
    <citation type="submission" date="2024-05" db="EMBL/GenBank/DDBJ databases">
        <title>30 novel species of actinomycetes from the DSMZ collection.</title>
        <authorList>
            <person name="Nouioui I."/>
        </authorList>
    </citation>
    <scope>NUCLEOTIDE SEQUENCE</scope>
    <source>
        <strain evidence="1">DSM 41529</strain>
    </source>
</reference>
<dbReference type="Proteomes" id="UP001180754">
    <property type="component" value="Unassembled WGS sequence"/>
</dbReference>
<evidence type="ECO:0000313" key="2">
    <source>
        <dbReference type="Proteomes" id="UP001180754"/>
    </source>
</evidence>
<organism evidence="1 2">
    <name type="scientific">Streptomyces lonegramiae</name>
    <dbReference type="NCBI Taxonomy" id="3075524"/>
    <lineage>
        <taxon>Bacteria</taxon>
        <taxon>Bacillati</taxon>
        <taxon>Actinomycetota</taxon>
        <taxon>Actinomycetes</taxon>
        <taxon>Kitasatosporales</taxon>
        <taxon>Streptomycetaceae</taxon>
        <taxon>Streptomyces</taxon>
    </lineage>
</organism>
<keyword evidence="2" id="KW-1185">Reference proteome</keyword>
<proteinExistence type="predicted"/>
<dbReference type="RefSeq" id="WP_311726420.1">
    <property type="nucleotide sequence ID" value="NZ_JAVRFD010000012.1"/>
</dbReference>
<sequence length="402" mass="42016">MARTGSIGSSPPPWGVQYTLCLPTEDAARRAAAELAAAGHRLAAIRAHGHAPDPALTGWWQVFSLAVYTGHDRLALEPFLRHERIRMAGLARSHGEFHQGCAEGHASTLQAIFTRDGLVHERAAAEVAPPAPLPTGPAPPPGWGPRWPGPASPLPIRPEDVVRAVVAVAERMYGGADDAPDAVGWLLEEDFAFGEPYESTGEFLGDLADAVAHQGDCTDDTVEAVPFLAELARDGGVPPAVRVTVLGDLLRLAAAGASLAVLAADRVAALGDVWQERADVQMTRRAIGRALPRLLARWDEEGDAARFVLAALAAAASDGAAAGLVPRLKDLPAPAGSPRADTVALIAALLADDEPGLATALRRLTSWRPAIAERTATPHAAPRQLALAVLPDLVMEDAGPAD</sequence>
<gene>
    <name evidence="1" type="ORF">RND15_24950</name>
</gene>
<name>A0ABU2XJB8_9ACTN</name>
<evidence type="ECO:0000313" key="1">
    <source>
        <dbReference type="EMBL" id="MDT0545937.1"/>
    </source>
</evidence>